<dbReference type="GO" id="GO:0003676">
    <property type="term" value="F:nucleic acid binding"/>
    <property type="evidence" value="ECO:0007669"/>
    <property type="project" value="InterPro"/>
</dbReference>
<evidence type="ECO:0000256" key="1">
    <source>
        <dbReference type="ARBA" id="ARBA00002649"/>
    </source>
</evidence>
<keyword evidence="10" id="KW-1185">Reference proteome</keyword>
<evidence type="ECO:0000313" key="10">
    <source>
        <dbReference type="Proteomes" id="UP000066624"/>
    </source>
</evidence>
<dbReference type="GO" id="GO:0052913">
    <property type="term" value="F:16S rRNA (guanine(966)-N(2))-methyltransferase activity"/>
    <property type="evidence" value="ECO:0007669"/>
    <property type="project" value="UniProtKB-EC"/>
</dbReference>
<accession>A0A0K0XWF7</accession>
<dbReference type="EMBL" id="CP012154">
    <property type="protein sequence ID" value="AKS42005.1"/>
    <property type="molecule type" value="Genomic_DNA"/>
</dbReference>
<dbReference type="PATRIC" id="fig|1579979.3.peg.1676"/>
<dbReference type="InterPro" id="IPR002052">
    <property type="entry name" value="DNA_methylase_N6_adenine_CS"/>
</dbReference>
<comment type="catalytic activity">
    <reaction evidence="7 8">
        <text>guanosine(966) in 16S rRNA + S-adenosyl-L-methionine = N(2)-methylguanosine(966) in 16S rRNA + S-adenosyl-L-homocysteine + H(+)</text>
        <dbReference type="Rhea" id="RHEA:23548"/>
        <dbReference type="Rhea" id="RHEA-COMP:10211"/>
        <dbReference type="Rhea" id="RHEA-COMP:10212"/>
        <dbReference type="ChEBI" id="CHEBI:15378"/>
        <dbReference type="ChEBI" id="CHEBI:57856"/>
        <dbReference type="ChEBI" id="CHEBI:59789"/>
        <dbReference type="ChEBI" id="CHEBI:74269"/>
        <dbReference type="ChEBI" id="CHEBI:74481"/>
        <dbReference type="EC" id="2.1.1.171"/>
    </reaction>
</comment>
<dbReference type="STRING" id="1579979.WM2015_1635"/>
<sequence length="211" mass="23414">MITGRGPNRLQPARYPTTMTGRIRIISGQWRGRRLSVADLPGLRPTPDRARETLFNWIGPAIHGKRCLDLFAGTGALGLEAASRGASEVILVEKSAQAVRHLESQLLDWPGRECLSIVNAEALSWLAALADVRPFDLVFIDPPYHQGLQHLALRALVEQGCLASGTRIYLEAATDEDWRGEDADWIERHFECLKERRVGAVMIGLFAPRAL</sequence>
<dbReference type="AlphaFoldDB" id="A0A0K0XWF7"/>
<evidence type="ECO:0000256" key="8">
    <source>
        <dbReference type="PIRNR" id="PIRNR004553"/>
    </source>
</evidence>
<dbReference type="CDD" id="cd02440">
    <property type="entry name" value="AdoMet_MTases"/>
    <property type="match status" value="1"/>
</dbReference>
<dbReference type="PANTHER" id="PTHR43542:SF1">
    <property type="entry name" value="METHYLTRANSFERASE"/>
    <property type="match status" value="1"/>
</dbReference>
<dbReference type="Proteomes" id="UP000066624">
    <property type="component" value="Chromosome"/>
</dbReference>
<proteinExistence type="inferred from homology"/>
<evidence type="ECO:0000256" key="7">
    <source>
        <dbReference type="ARBA" id="ARBA00048326"/>
    </source>
</evidence>
<dbReference type="PROSITE" id="PS00092">
    <property type="entry name" value="N6_MTASE"/>
    <property type="match status" value="1"/>
</dbReference>
<dbReference type="InterPro" id="IPR004398">
    <property type="entry name" value="RNA_MeTrfase_RsmD"/>
</dbReference>
<evidence type="ECO:0000256" key="3">
    <source>
        <dbReference type="ARBA" id="ARBA00012141"/>
    </source>
</evidence>
<dbReference type="SUPFAM" id="SSF53335">
    <property type="entry name" value="S-adenosyl-L-methionine-dependent methyltransferases"/>
    <property type="match status" value="1"/>
</dbReference>
<evidence type="ECO:0000256" key="2">
    <source>
        <dbReference type="ARBA" id="ARBA00005269"/>
    </source>
</evidence>
<dbReference type="NCBIfam" id="TIGR00095">
    <property type="entry name" value="16S rRNA (guanine(966)-N(2))-methyltransferase RsmD"/>
    <property type="match status" value="1"/>
</dbReference>
<dbReference type="Gene3D" id="3.40.50.150">
    <property type="entry name" value="Vaccinia Virus protein VP39"/>
    <property type="match status" value="1"/>
</dbReference>
<evidence type="ECO:0000313" key="9">
    <source>
        <dbReference type="EMBL" id="AKS42005.1"/>
    </source>
</evidence>
<keyword evidence="5 8" id="KW-0489">Methyltransferase</keyword>
<dbReference type="PIRSF" id="PIRSF004553">
    <property type="entry name" value="CHP00095"/>
    <property type="match status" value="1"/>
</dbReference>
<reference evidence="10" key="1">
    <citation type="submission" date="2015-07" db="EMBL/GenBank/DDBJ databases">
        <authorList>
            <person name="Kim K.M."/>
        </authorList>
    </citation>
    <scope>NUCLEOTIDE SEQUENCE [LARGE SCALE GENOMIC DNA]</scope>
    <source>
        <strain evidence="10">KCTC 42284</strain>
    </source>
</reference>
<evidence type="ECO:0000256" key="4">
    <source>
        <dbReference type="ARBA" id="ARBA00013682"/>
    </source>
</evidence>
<dbReference type="KEGG" id="wma:WM2015_1635"/>
<organism evidence="9 10">
    <name type="scientific">Wenzhouxiangella marina</name>
    <dbReference type="NCBI Taxonomy" id="1579979"/>
    <lineage>
        <taxon>Bacteria</taxon>
        <taxon>Pseudomonadati</taxon>
        <taxon>Pseudomonadota</taxon>
        <taxon>Gammaproteobacteria</taxon>
        <taxon>Chromatiales</taxon>
        <taxon>Wenzhouxiangellaceae</taxon>
        <taxon>Wenzhouxiangella</taxon>
    </lineage>
</organism>
<dbReference type="EC" id="2.1.1.171" evidence="3 8"/>
<keyword evidence="8" id="KW-0698">rRNA processing</keyword>
<comment type="function">
    <text evidence="1 8">Specifically methylates the guanine in position 966 of 16S rRNA in the assembled 30S particle.</text>
</comment>
<comment type="similarity">
    <text evidence="2 8">Belongs to the methyltransferase superfamily. RsmD family.</text>
</comment>
<evidence type="ECO:0000256" key="5">
    <source>
        <dbReference type="ARBA" id="ARBA00022603"/>
    </source>
</evidence>
<dbReference type="InterPro" id="IPR029063">
    <property type="entry name" value="SAM-dependent_MTases_sf"/>
</dbReference>
<name>A0A0K0XWF7_9GAMM</name>
<keyword evidence="6 8" id="KW-0808">Transferase</keyword>
<evidence type="ECO:0000256" key="6">
    <source>
        <dbReference type="ARBA" id="ARBA00022679"/>
    </source>
</evidence>
<dbReference type="PANTHER" id="PTHR43542">
    <property type="entry name" value="METHYLTRANSFERASE"/>
    <property type="match status" value="1"/>
</dbReference>
<protein>
    <recommendedName>
        <fullName evidence="4 8">Ribosomal RNA small subunit methyltransferase D</fullName>
        <ecNumber evidence="3 8">2.1.1.171</ecNumber>
    </recommendedName>
</protein>
<dbReference type="Pfam" id="PF03602">
    <property type="entry name" value="Cons_hypoth95"/>
    <property type="match status" value="1"/>
</dbReference>
<gene>
    <name evidence="9" type="ORF">WM2015_1635</name>
</gene>
<keyword evidence="8" id="KW-0949">S-adenosyl-L-methionine</keyword>